<gene>
    <name evidence="6" type="ORF">DWX90_03590</name>
    <name evidence="5" type="ORF">F7D42_08075</name>
    <name evidence="4" type="ORF">F7D62_00370</name>
    <name evidence="3" type="ORF">F7D97_09950</name>
    <name evidence="2" type="ORF">ONS98_10835</name>
    <name evidence="1" type="ORF">ONT01_04740</name>
</gene>
<evidence type="ECO:0000313" key="10">
    <source>
        <dbReference type="Proteomes" id="UP000406735"/>
    </source>
</evidence>
<reference evidence="8 9" key="2">
    <citation type="submission" date="2019-09" db="EMBL/GenBank/DDBJ databases">
        <title>Distinct polysaccharide growth profiles of human intestinal Prevotella copri isolates.</title>
        <authorList>
            <person name="Fehlner-Peach H."/>
            <person name="Magnabosco C."/>
            <person name="Raghavan V."/>
            <person name="Scher J.U."/>
            <person name="Tett A."/>
            <person name="Cox L.M."/>
            <person name="Gottsegen C."/>
            <person name="Watters A."/>
            <person name="Wiltshire- Gordon J.D."/>
            <person name="Segata N."/>
            <person name="Bonneau R."/>
            <person name="Littman D.R."/>
        </authorList>
    </citation>
    <scope>NUCLEOTIDE SEQUENCE [LARGE SCALE GENOMIC DNA]</scope>
    <source>
        <strain evidence="5 8">BVe41219</strain>
        <strain evidence="9">iAK279</strain>
    </source>
</reference>
<dbReference type="Proteomes" id="UP001208620">
    <property type="component" value="Unassembled WGS sequence"/>
</dbReference>
<dbReference type="EMBL" id="QRVN01000004">
    <property type="protein sequence ID" value="RGS48276.1"/>
    <property type="molecule type" value="Genomic_DNA"/>
</dbReference>
<comment type="caution">
    <text evidence="4">The sequence shown here is derived from an EMBL/GenBank/DDBJ whole genome shotgun (WGS) entry which is preliminary data.</text>
</comment>
<dbReference type="EMBL" id="JAPDVD010000001">
    <property type="protein sequence ID" value="MCW4137095.1"/>
    <property type="molecule type" value="Genomic_DNA"/>
</dbReference>
<dbReference type="Proteomes" id="UP000286113">
    <property type="component" value="Unassembled WGS sequence"/>
</dbReference>
<dbReference type="EMBL" id="VZBT01000004">
    <property type="protein sequence ID" value="MQO02594.1"/>
    <property type="molecule type" value="Genomic_DNA"/>
</dbReference>
<evidence type="ECO:0000313" key="8">
    <source>
        <dbReference type="Proteomes" id="UP000358159"/>
    </source>
</evidence>
<dbReference type="AlphaFoldDB" id="A0A3R6A5M9"/>
<proteinExistence type="predicted"/>
<evidence type="ECO:0000313" key="6">
    <source>
        <dbReference type="EMBL" id="RGS48276.1"/>
    </source>
</evidence>
<evidence type="ECO:0000313" key="1">
    <source>
        <dbReference type="EMBL" id="MCW4137095.1"/>
    </source>
</evidence>
<reference evidence="6 7" key="1">
    <citation type="submission" date="2018-08" db="EMBL/GenBank/DDBJ databases">
        <title>A genome reference for cultivated species of the human gut microbiota.</title>
        <authorList>
            <person name="Zou Y."/>
            <person name="Xue W."/>
            <person name="Luo G."/>
        </authorList>
    </citation>
    <scope>NUCLEOTIDE SEQUENCE [LARGE SCALE GENOMIC DNA]</scope>
    <source>
        <strain evidence="6 7">AF22-1</strain>
    </source>
</reference>
<accession>A0A3R6A5M9</accession>
<dbReference type="RefSeq" id="WP_119227015.1">
    <property type="nucleotide sequence ID" value="NZ_DAWEAY010000017.1"/>
</dbReference>
<dbReference type="Proteomes" id="UP000358159">
    <property type="component" value="Unassembled WGS sequence"/>
</dbReference>
<dbReference type="EMBL" id="JAPDUM010000001">
    <property type="protein sequence ID" value="MCW4165698.1"/>
    <property type="molecule type" value="Genomic_DNA"/>
</dbReference>
<sequence length="158" mass="18095">MTQVTLKTIEQNDNVGMFSICFDGNSESEFEKFLMEFKDNATYNKDFNAILLALSKIIDKGALERFFRIEGRMNDHVSALSIDSRKLRLYCLRISDQILILGNGGVKLSRTYQENEKLSGYVMDLQTFDKVLLKAQEKGIITIEKNMITDIESATFEI</sequence>
<dbReference type="EMBL" id="VZCY01000086">
    <property type="protein sequence ID" value="MQN10233.1"/>
    <property type="molecule type" value="Genomic_DNA"/>
</dbReference>
<evidence type="ECO:0000313" key="2">
    <source>
        <dbReference type="EMBL" id="MCW4165698.1"/>
    </source>
</evidence>
<dbReference type="Proteomes" id="UP001209476">
    <property type="component" value="Unassembled WGS sequence"/>
</dbReference>
<name>A0A3R6A5M9_9BACT</name>
<evidence type="ECO:0000313" key="9">
    <source>
        <dbReference type="Proteomes" id="UP000390763"/>
    </source>
</evidence>
<evidence type="ECO:0000313" key="5">
    <source>
        <dbReference type="EMBL" id="MQO55663.1"/>
    </source>
</evidence>
<reference evidence="4" key="4">
    <citation type="submission" date="2023-10" db="EMBL/GenBank/DDBJ databases">
        <title>Distinct polysaccharide growth profiles of human intestinal Prevotella copri isolates.</title>
        <authorList>
            <person name="Fehlner-Peach H."/>
            <person name="Magnabosco C."/>
            <person name="Raghavan V."/>
            <person name="Scher J.U."/>
            <person name="Tett A."/>
            <person name="Cox L.M."/>
            <person name="Gottsegen C."/>
            <person name="Watters A."/>
            <person name="Wiltshire- Gordon J.D."/>
            <person name="Segata N."/>
            <person name="Bonneau R."/>
            <person name="Littman D.R."/>
        </authorList>
    </citation>
    <scope>NUCLEOTIDE SEQUENCE</scope>
    <source>
        <strain evidence="4">IAK279</strain>
        <strain evidence="3">IK21513</strain>
        <strain evidence="10">iK21513</strain>
    </source>
</reference>
<dbReference type="EMBL" id="VZAZ01000039">
    <property type="protein sequence ID" value="MQO55663.1"/>
    <property type="molecule type" value="Genomic_DNA"/>
</dbReference>
<evidence type="ECO:0000313" key="7">
    <source>
        <dbReference type="Proteomes" id="UP000286113"/>
    </source>
</evidence>
<dbReference type="Proteomes" id="UP000406735">
    <property type="component" value="Unassembled WGS sequence"/>
</dbReference>
<reference evidence="1" key="3">
    <citation type="submission" date="2022-11" db="EMBL/GenBank/DDBJ databases">
        <title>Genomic repertoires linked with pathogenic potency of arthritogenic Prevotella copri isolated from the gut of rheumatoid arthritis patients.</title>
        <authorList>
            <person name="Nii T."/>
            <person name="Maeda Y."/>
            <person name="Motooka D."/>
            <person name="Naito M."/>
            <person name="Matsumoto Y."/>
            <person name="Ogawa T."/>
            <person name="Oguro-Igashira E."/>
            <person name="Kishikawa T."/>
            <person name="Yamashita M."/>
            <person name="Koizumi S."/>
            <person name="Kurakawa T."/>
            <person name="Okumura R."/>
            <person name="Kayama H."/>
            <person name="Murakami M."/>
            <person name="Sakaguchi T."/>
            <person name="Das B."/>
            <person name="Nakamura S."/>
            <person name="Okada Y."/>
            <person name="Kumanogoh A."/>
            <person name="Takeda K."/>
        </authorList>
    </citation>
    <scope>NUCLEOTIDE SEQUENCE</scope>
    <source>
        <strain evidence="1">H105_2-2</strain>
        <strain evidence="2">RA-N001-16</strain>
    </source>
</reference>
<dbReference type="Proteomes" id="UP000390763">
    <property type="component" value="Unassembled WGS sequence"/>
</dbReference>
<organism evidence="4 9">
    <name type="scientific">Segatella copri</name>
    <dbReference type="NCBI Taxonomy" id="165179"/>
    <lineage>
        <taxon>Bacteria</taxon>
        <taxon>Pseudomonadati</taxon>
        <taxon>Bacteroidota</taxon>
        <taxon>Bacteroidia</taxon>
        <taxon>Bacteroidales</taxon>
        <taxon>Prevotellaceae</taxon>
        <taxon>Segatella</taxon>
    </lineage>
</organism>
<protein>
    <submittedName>
        <fullName evidence="4">Uncharacterized protein</fullName>
    </submittedName>
</protein>
<evidence type="ECO:0000313" key="3">
    <source>
        <dbReference type="EMBL" id="MQN10233.1"/>
    </source>
</evidence>
<evidence type="ECO:0000313" key="4">
    <source>
        <dbReference type="EMBL" id="MQO02594.1"/>
    </source>
</evidence>